<dbReference type="GO" id="GO:0009253">
    <property type="term" value="P:peptidoglycan catabolic process"/>
    <property type="evidence" value="ECO:0007669"/>
    <property type="project" value="TreeGrafter"/>
</dbReference>
<name>A0A1G8VST5_9RHOB</name>
<gene>
    <name evidence="3" type="ORF">SAMN04488026_102225</name>
</gene>
<evidence type="ECO:0000259" key="2">
    <source>
        <dbReference type="Pfam" id="PF13406"/>
    </source>
</evidence>
<dbReference type="AlphaFoldDB" id="A0A1G8VST5"/>
<dbReference type="InterPro" id="IPR023346">
    <property type="entry name" value="Lysozyme-like_dom_sf"/>
</dbReference>
<sequence length="376" mass="40711">MTRPAFDAWIAEFRQRALRAGLLEDVLDSALAGLEPNASAIEKDSNQAEFTRPVWDYLDMAVSADRVCTGRVAMTANAALFAGIKARFAVPSEIVAAIWGVETRFGAIRGAEPVLPALATLAWEGRRAAFFESELLAALEILQAGDVGSERMLGSWAGAMGHTQFMPSTYLQHAVDFDEDGRRDIWGDDPSDALASAASYLSKSGWADSLRWGAEVRLPDGFDLSLTGRQTWKPVREWQALGVAIFETGALAQTEPAALLLPAGHAGPAFCLSRNFEVLRRYNASDAYALAVSLLADRLAGRGALHREWPRGLRLPDRAQLAELQRLLTGMGFDTQGADGLAGPNTAAAIRAYQRVHALPADGFATLDLLDRMRRS</sequence>
<dbReference type="PANTHER" id="PTHR30163:SF8">
    <property type="entry name" value="LYTIC MUREIN TRANSGLYCOSYLASE"/>
    <property type="match status" value="1"/>
</dbReference>
<feature type="domain" description="Transglycosylase SLT" evidence="2">
    <location>
        <begin position="6"/>
        <end position="297"/>
    </location>
</feature>
<evidence type="ECO:0000313" key="3">
    <source>
        <dbReference type="EMBL" id="SDJ69084.1"/>
    </source>
</evidence>
<organism evidence="3 4">
    <name type="scientific">Aliiruegeria lutimaris</name>
    <dbReference type="NCBI Taxonomy" id="571298"/>
    <lineage>
        <taxon>Bacteria</taxon>
        <taxon>Pseudomonadati</taxon>
        <taxon>Pseudomonadota</taxon>
        <taxon>Alphaproteobacteria</taxon>
        <taxon>Rhodobacterales</taxon>
        <taxon>Roseobacteraceae</taxon>
        <taxon>Aliiruegeria</taxon>
    </lineage>
</organism>
<dbReference type="FunFam" id="1.10.8.350:FF:000001">
    <property type="entry name" value="Lytic murein transglycosylase B"/>
    <property type="match status" value="1"/>
</dbReference>
<dbReference type="InterPro" id="IPR031304">
    <property type="entry name" value="SLT_2"/>
</dbReference>
<dbReference type="CDD" id="cd13399">
    <property type="entry name" value="Slt35-like"/>
    <property type="match status" value="1"/>
</dbReference>
<feature type="domain" description="Peptidoglycan binding-like" evidence="1">
    <location>
        <begin position="319"/>
        <end position="373"/>
    </location>
</feature>
<dbReference type="InterPro" id="IPR036366">
    <property type="entry name" value="PGBDSf"/>
</dbReference>
<dbReference type="GO" id="GO:0008933">
    <property type="term" value="F:peptidoglycan lytic transglycosylase activity"/>
    <property type="evidence" value="ECO:0007669"/>
    <property type="project" value="TreeGrafter"/>
</dbReference>
<dbReference type="InterPro" id="IPR043426">
    <property type="entry name" value="MltB-like"/>
</dbReference>
<dbReference type="Gene3D" id="1.10.101.10">
    <property type="entry name" value="PGBD-like superfamily/PGBD"/>
    <property type="match status" value="1"/>
</dbReference>
<reference evidence="3 4" key="1">
    <citation type="submission" date="2016-10" db="EMBL/GenBank/DDBJ databases">
        <authorList>
            <person name="de Groot N.N."/>
        </authorList>
    </citation>
    <scope>NUCLEOTIDE SEQUENCE [LARGE SCALE GENOMIC DNA]</scope>
    <source>
        <strain evidence="3 4">DSM 25294</strain>
    </source>
</reference>
<dbReference type="SUPFAM" id="SSF47090">
    <property type="entry name" value="PGBD-like"/>
    <property type="match status" value="1"/>
</dbReference>
<dbReference type="OrthoDB" id="9808544at2"/>
<evidence type="ECO:0000259" key="1">
    <source>
        <dbReference type="Pfam" id="PF01471"/>
    </source>
</evidence>
<accession>A0A1G8VST5</accession>
<dbReference type="Gene3D" id="1.10.530.10">
    <property type="match status" value="1"/>
</dbReference>
<dbReference type="InterPro" id="IPR036365">
    <property type="entry name" value="PGBD-like_sf"/>
</dbReference>
<dbReference type="Proteomes" id="UP000199382">
    <property type="component" value="Unassembled WGS sequence"/>
</dbReference>
<dbReference type="NCBIfam" id="TIGR02283">
    <property type="entry name" value="MltB_2"/>
    <property type="match status" value="1"/>
</dbReference>
<protein>
    <submittedName>
        <fullName evidence="3">Membrane-bound lytic murein transglycosylase B</fullName>
    </submittedName>
</protein>
<dbReference type="EMBL" id="FNEK01000022">
    <property type="protein sequence ID" value="SDJ69084.1"/>
    <property type="molecule type" value="Genomic_DNA"/>
</dbReference>
<dbReference type="InterPro" id="IPR002477">
    <property type="entry name" value="Peptidoglycan-bd-like"/>
</dbReference>
<dbReference type="PANTHER" id="PTHR30163">
    <property type="entry name" value="MEMBRANE-BOUND LYTIC MUREIN TRANSGLYCOSYLASE B"/>
    <property type="match status" value="1"/>
</dbReference>
<dbReference type="Gene3D" id="1.10.8.350">
    <property type="entry name" value="Bacterial muramidase"/>
    <property type="match status" value="1"/>
</dbReference>
<dbReference type="Pfam" id="PF01471">
    <property type="entry name" value="PG_binding_1"/>
    <property type="match status" value="1"/>
</dbReference>
<dbReference type="RefSeq" id="WP_093156007.1">
    <property type="nucleotide sequence ID" value="NZ_FNEK01000022.1"/>
</dbReference>
<dbReference type="InterPro" id="IPR011970">
    <property type="entry name" value="MltB_2"/>
</dbReference>
<dbReference type="SUPFAM" id="SSF53955">
    <property type="entry name" value="Lysozyme-like"/>
    <property type="match status" value="1"/>
</dbReference>
<keyword evidence="4" id="KW-1185">Reference proteome</keyword>
<evidence type="ECO:0000313" key="4">
    <source>
        <dbReference type="Proteomes" id="UP000199382"/>
    </source>
</evidence>
<dbReference type="STRING" id="571298.SAMN04488026_102225"/>
<dbReference type="Pfam" id="PF13406">
    <property type="entry name" value="SLT_2"/>
    <property type="match status" value="1"/>
</dbReference>
<proteinExistence type="predicted"/>